<dbReference type="Pfam" id="PF02221">
    <property type="entry name" value="E1_DerP2_DerF2"/>
    <property type="match status" value="1"/>
</dbReference>
<evidence type="ECO:0000313" key="2">
    <source>
        <dbReference type="EMBL" id="KAH7645240.1"/>
    </source>
</evidence>
<comment type="caution">
    <text evidence="3">The sequence shown here is derived from an EMBL/GenBank/DDBJ whole genome shotgun (WGS) entry which is preliminary data.</text>
</comment>
<keyword evidence="4" id="KW-1185">Reference proteome</keyword>
<name>A0A922HQR3_DERFA</name>
<reference evidence="3" key="4">
    <citation type="journal article" date="2022" name="Res Sq">
        <title>Comparative Genomics Reveals Insights into the Divergent Evolution of Astigmatic Mites and Household Pest Adaptations.</title>
        <authorList>
            <person name="Xiong Q."/>
            <person name="Wan A.T.-Y."/>
            <person name="Liu X.-Y."/>
            <person name="Fung C.S.-H."/>
            <person name="Xiao X."/>
            <person name="Malainual N."/>
            <person name="Hou J."/>
            <person name="Wang L."/>
            <person name="Wang M."/>
            <person name="Yang K."/>
            <person name="Cui Y."/>
            <person name="Leung E."/>
            <person name="Nong W."/>
            <person name="Shin S.-K."/>
            <person name="Au S."/>
            <person name="Jeong K.Y."/>
            <person name="Chew F.T."/>
            <person name="Hui J."/>
            <person name="Leung T.F."/>
            <person name="Tungtrongchitr A."/>
            <person name="Zhong N."/>
            <person name="Liu Z."/>
            <person name="Tsui S."/>
        </authorList>
    </citation>
    <scope>NUCLEOTIDE SEQUENCE</scope>
    <source>
        <strain evidence="3">Derf</strain>
        <tissue evidence="3">Whole organism</tissue>
    </source>
</reference>
<accession>A0A922HQR3</accession>
<dbReference type="SMART" id="SM00737">
    <property type="entry name" value="ML"/>
    <property type="match status" value="1"/>
</dbReference>
<reference evidence="3" key="1">
    <citation type="submission" date="2013-05" db="EMBL/GenBank/DDBJ databases">
        <authorList>
            <person name="Yim A.K.Y."/>
            <person name="Chan T.F."/>
            <person name="Ji K.M."/>
            <person name="Liu X.Y."/>
            <person name="Zhou J.W."/>
            <person name="Li R.Q."/>
            <person name="Yang K.Y."/>
            <person name="Li J."/>
            <person name="Li M."/>
            <person name="Law P.T.W."/>
            <person name="Wu Y.L."/>
            <person name="Cai Z.L."/>
            <person name="Qin H."/>
            <person name="Bao Y."/>
            <person name="Leung R.K.K."/>
            <person name="Ng P.K.S."/>
            <person name="Zou J."/>
            <person name="Zhong X.J."/>
            <person name="Ran P.X."/>
            <person name="Zhong N.S."/>
            <person name="Liu Z.G."/>
            <person name="Tsui S.K.W."/>
        </authorList>
    </citation>
    <scope>NUCLEOTIDE SEQUENCE</scope>
    <source>
        <strain evidence="3">Derf</strain>
        <tissue evidence="3">Whole organism</tissue>
    </source>
</reference>
<evidence type="ECO:0000259" key="1">
    <source>
        <dbReference type="SMART" id="SM00737"/>
    </source>
</evidence>
<evidence type="ECO:0000313" key="3">
    <source>
        <dbReference type="EMBL" id="KAH9497973.1"/>
    </source>
</evidence>
<dbReference type="Gene3D" id="2.60.40.770">
    <property type="match status" value="1"/>
</dbReference>
<dbReference type="EMBL" id="SDOV01000001">
    <property type="protein sequence ID" value="KAH7645240.1"/>
    <property type="molecule type" value="Genomic_DNA"/>
</dbReference>
<organism evidence="3 4">
    <name type="scientific">Dermatophagoides farinae</name>
    <name type="common">American house dust mite</name>
    <dbReference type="NCBI Taxonomy" id="6954"/>
    <lineage>
        <taxon>Eukaryota</taxon>
        <taxon>Metazoa</taxon>
        <taxon>Ecdysozoa</taxon>
        <taxon>Arthropoda</taxon>
        <taxon>Chelicerata</taxon>
        <taxon>Arachnida</taxon>
        <taxon>Acari</taxon>
        <taxon>Acariformes</taxon>
        <taxon>Sarcoptiformes</taxon>
        <taxon>Astigmata</taxon>
        <taxon>Psoroptidia</taxon>
        <taxon>Analgoidea</taxon>
        <taxon>Pyroglyphidae</taxon>
        <taxon>Dermatophagoidinae</taxon>
        <taxon>Dermatophagoides</taxon>
    </lineage>
</organism>
<sequence>MTNFGTIYFGLIFATFSALENNNAEQMFEIDIQPCHRLIDTPELVTIDSCKYGQQRCHILEPGNNYTFTIQFQNQIPAIKLFIRLYALINRKRYRLPLFQEKNFCSKMTSIISGEKPKNCPLVAYDIYRFVIPLCVPESAPNFRGQLKLLMVNENKQKLFCTNMPLWIQPPRY</sequence>
<dbReference type="InterPro" id="IPR014756">
    <property type="entry name" value="Ig_E-set"/>
</dbReference>
<evidence type="ECO:0000313" key="4">
    <source>
        <dbReference type="Proteomes" id="UP000790347"/>
    </source>
</evidence>
<reference evidence="2" key="2">
    <citation type="submission" date="2020-06" db="EMBL/GenBank/DDBJ databases">
        <authorList>
            <person name="Ji K."/>
            <person name="Li J."/>
        </authorList>
    </citation>
    <scope>NUCLEOTIDE SEQUENCE</scope>
    <source>
        <strain evidence="2">JKM2019</strain>
        <tissue evidence="2">Whole body</tissue>
    </source>
</reference>
<dbReference type="SUPFAM" id="SSF81296">
    <property type="entry name" value="E set domains"/>
    <property type="match status" value="1"/>
</dbReference>
<dbReference type="AlphaFoldDB" id="A0A922HQR3"/>
<feature type="domain" description="MD-2-related lipid-recognition" evidence="1">
    <location>
        <begin position="32"/>
        <end position="166"/>
    </location>
</feature>
<dbReference type="InterPro" id="IPR003172">
    <property type="entry name" value="ML_dom"/>
</dbReference>
<dbReference type="Proteomes" id="UP000828236">
    <property type="component" value="Unassembled WGS sequence"/>
</dbReference>
<protein>
    <submittedName>
        <fullName evidence="3">Phosphatidylglycerol/phosphatidylinositol transfer protein</fullName>
    </submittedName>
</protein>
<dbReference type="EMBL" id="ASGP02000007">
    <property type="protein sequence ID" value="KAH9497973.1"/>
    <property type="molecule type" value="Genomic_DNA"/>
</dbReference>
<dbReference type="Proteomes" id="UP000790347">
    <property type="component" value="Unassembled WGS sequence"/>
</dbReference>
<gene>
    <name evidence="3" type="primary">NPC2_8</name>
    <name evidence="3" type="ORF">DERF_013903</name>
    <name evidence="2" type="ORF">HUG17_0778</name>
</gene>
<proteinExistence type="predicted"/>
<reference evidence="2" key="3">
    <citation type="journal article" date="2021" name="World Allergy Organ. J.">
        <title>Chromosome-level assembly of Dermatophagoides farinae genome and transcriptome reveals two novel allergens Der f 37 and Der f 39.</title>
        <authorList>
            <person name="Chen J."/>
            <person name="Cai Z."/>
            <person name="Fan D."/>
            <person name="Hu J."/>
            <person name="Hou Y."/>
            <person name="He Y."/>
            <person name="Zhang Z."/>
            <person name="Zhao Z."/>
            <person name="Gao P."/>
            <person name="Hu W."/>
            <person name="Sun J."/>
            <person name="Li J."/>
            <person name="Ji K."/>
        </authorList>
    </citation>
    <scope>NUCLEOTIDE SEQUENCE</scope>
    <source>
        <strain evidence="2">JKM2019</strain>
    </source>
</reference>